<keyword evidence="2" id="KW-1185">Reference proteome</keyword>
<dbReference type="EMBL" id="KZ269988">
    <property type="protein sequence ID" value="OZC10140.1"/>
    <property type="molecule type" value="Genomic_DNA"/>
</dbReference>
<reference evidence="1 2" key="1">
    <citation type="submission" date="2015-12" db="EMBL/GenBank/DDBJ databases">
        <title>Draft genome of the nematode, Onchocerca flexuosa.</title>
        <authorList>
            <person name="Mitreva M."/>
        </authorList>
    </citation>
    <scope>NUCLEOTIDE SEQUENCE [LARGE SCALE GENOMIC DNA]</scope>
    <source>
        <strain evidence="1">Red Deer</strain>
    </source>
</reference>
<accession>A0A238BZH9</accession>
<protein>
    <submittedName>
        <fullName evidence="1">Uncharacterized protein</fullName>
    </submittedName>
</protein>
<dbReference type="AlphaFoldDB" id="A0A238BZH9"/>
<proteinExistence type="predicted"/>
<evidence type="ECO:0000313" key="1">
    <source>
        <dbReference type="EMBL" id="OZC10140.1"/>
    </source>
</evidence>
<gene>
    <name evidence="1" type="ORF">X798_02730</name>
</gene>
<name>A0A238BZH9_9BILA</name>
<organism evidence="1 2">
    <name type="scientific">Onchocerca flexuosa</name>
    <dbReference type="NCBI Taxonomy" id="387005"/>
    <lineage>
        <taxon>Eukaryota</taxon>
        <taxon>Metazoa</taxon>
        <taxon>Ecdysozoa</taxon>
        <taxon>Nematoda</taxon>
        <taxon>Chromadorea</taxon>
        <taxon>Rhabditida</taxon>
        <taxon>Spirurina</taxon>
        <taxon>Spiruromorpha</taxon>
        <taxon>Filarioidea</taxon>
        <taxon>Onchocercidae</taxon>
        <taxon>Onchocerca</taxon>
    </lineage>
</organism>
<evidence type="ECO:0000313" key="2">
    <source>
        <dbReference type="Proteomes" id="UP000242913"/>
    </source>
</evidence>
<sequence>MLNIFSEELELYQLSTFPAAGKHDNAWSSSRDLN</sequence>
<dbReference type="Proteomes" id="UP000242913">
    <property type="component" value="Unassembled WGS sequence"/>
</dbReference>